<dbReference type="GeneTree" id="ENSGT00390000014412"/>
<keyword evidence="14" id="KW-1185">Reference proteome</keyword>
<feature type="transmembrane region" description="Helical" evidence="11">
    <location>
        <begin position="190"/>
        <end position="208"/>
    </location>
</feature>
<dbReference type="InterPro" id="IPR005606">
    <property type="entry name" value="Sec20"/>
</dbReference>
<dbReference type="InterPro" id="IPR056173">
    <property type="entry name" value="Sec20_C"/>
</dbReference>
<protein>
    <submittedName>
        <fullName evidence="13">BCL2 interacting protein 1</fullName>
    </submittedName>
</protein>
<comment type="subcellular location">
    <subcellularLocation>
        <location evidence="1">Endoplasmic reticulum membrane</location>
        <topology evidence="1">Single-pass type IV membrane protein</topology>
    </subcellularLocation>
</comment>
<proteinExistence type="inferred from homology"/>
<keyword evidence="2" id="KW-0813">Transport</keyword>
<dbReference type="GO" id="GO:0046982">
    <property type="term" value="F:protein heterodimerization activity"/>
    <property type="evidence" value="ECO:0007669"/>
    <property type="project" value="Ensembl"/>
</dbReference>
<feature type="domain" description="Sec20 C-terminal" evidence="12">
    <location>
        <begin position="123"/>
        <end position="212"/>
    </location>
</feature>
<dbReference type="GO" id="GO:0005484">
    <property type="term" value="F:SNAP receptor activity"/>
    <property type="evidence" value="ECO:0007669"/>
    <property type="project" value="InterPro"/>
</dbReference>
<evidence type="ECO:0000256" key="6">
    <source>
        <dbReference type="ARBA" id="ARBA00022989"/>
    </source>
</evidence>
<dbReference type="GO" id="GO:0006890">
    <property type="term" value="P:retrograde vesicle-mediated transport, Golgi to endoplasmic reticulum"/>
    <property type="evidence" value="ECO:0007669"/>
    <property type="project" value="InterPro"/>
</dbReference>
<evidence type="ECO:0000259" key="12">
    <source>
        <dbReference type="Pfam" id="PF03908"/>
    </source>
</evidence>
<sequence length="216" mass="24796">MLPYLSDGELCILSIYQDIRKFPESHEELMDLNSKVKEKITELRLRIQDLEQTGKEQDKESERLAMLSEAEGYRKRLDQTTWRKANLACRMAIDRRQQEELFRGSDVPLRLRKMTKASVAQTAGHMTECLMSVTRMMSQQVKMSEETIGTLATSSRILTETNEEFKSVTGALHLVTNLLTRCSQQDLIDGLQILLALLLFLATVLYILKKRLTPLS</sequence>
<evidence type="ECO:0000256" key="10">
    <source>
        <dbReference type="SAM" id="Coils"/>
    </source>
</evidence>
<evidence type="ECO:0000256" key="2">
    <source>
        <dbReference type="ARBA" id="ARBA00022448"/>
    </source>
</evidence>
<evidence type="ECO:0000256" key="5">
    <source>
        <dbReference type="ARBA" id="ARBA00022892"/>
    </source>
</evidence>
<evidence type="ECO:0000256" key="11">
    <source>
        <dbReference type="SAM" id="Phobius"/>
    </source>
</evidence>
<comment type="similarity">
    <text evidence="9">Belongs to the SEC20 family.</text>
</comment>
<keyword evidence="5" id="KW-0931">ER-Golgi transport</keyword>
<dbReference type="AlphaFoldDB" id="A0A3B3S6R0"/>
<keyword evidence="7 10" id="KW-0175">Coiled coil</keyword>
<dbReference type="Ensembl" id="ENSPKIT00000007220.1">
    <property type="protein sequence ID" value="ENSPKIP00000026464.1"/>
    <property type="gene ID" value="ENSPKIG00000008936.1"/>
</dbReference>
<evidence type="ECO:0000313" key="14">
    <source>
        <dbReference type="Proteomes" id="UP000261540"/>
    </source>
</evidence>
<reference evidence="13" key="2">
    <citation type="submission" date="2025-09" db="UniProtKB">
        <authorList>
            <consortium name="Ensembl"/>
        </authorList>
    </citation>
    <scope>IDENTIFICATION</scope>
</reference>
<evidence type="ECO:0000256" key="8">
    <source>
        <dbReference type="ARBA" id="ARBA00023136"/>
    </source>
</evidence>
<dbReference type="PANTHER" id="PTHR12825:SF0">
    <property type="entry name" value="VESICLE TRANSPORT PROTEIN SEC20"/>
    <property type="match status" value="1"/>
</dbReference>
<evidence type="ECO:0000256" key="1">
    <source>
        <dbReference type="ARBA" id="ARBA00004163"/>
    </source>
</evidence>
<evidence type="ECO:0000256" key="9">
    <source>
        <dbReference type="ARBA" id="ARBA00037934"/>
    </source>
</evidence>
<keyword evidence="3 11" id="KW-0812">Transmembrane</keyword>
<evidence type="ECO:0000256" key="7">
    <source>
        <dbReference type="ARBA" id="ARBA00023054"/>
    </source>
</evidence>
<accession>A0A3B3S6R0</accession>
<keyword evidence="6 11" id="KW-1133">Transmembrane helix</keyword>
<dbReference type="Pfam" id="PF03908">
    <property type="entry name" value="Sec20"/>
    <property type="match status" value="1"/>
</dbReference>
<feature type="coiled-coil region" evidence="10">
    <location>
        <begin position="26"/>
        <end position="60"/>
    </location>
</feature>
<keyword evidence="8 11" id="KW-0472">Membrane</keyword>
<dbReference type="GO" id="GO:0031201">
    <property type="term" value="C:SNARE complex"/>
    <property type="evidence" value="ECO:0007669"/>
    <property type="project" value="TreeGrafter"/>
</dbReference>
<dbReference type="GO" id="GO:0005789">
    <property type="term" value="C:endoplasmic reticulum membrane"/>
    <property type="evidence" value="ECO:0007669"/>
    <property type="project" value="UniProtKB-SubCell"/>
</dbReference>
<organism evidence="13 14">
    <name type="scientific">Paramormyrops kingsleyae</name>
    <dbReference type="NCBI Taxonomy" id="1676925"/>
    <lineage>
        <taxon>Eukaryota</taxon>
        <taxon>Metazoa</taxon>
        <taxon>Chordata</taxon>
        <taxon>Craniata</taxon>
        <taxon>Vertebrata</taxon>
        <taxon>Euteleostomi</taxon>
        <taxon>Actinopterygii</taxon>
        <taxon>Neopterygii</taxon>
        <taxon>Teleostei</taxon>
        <taxon>Osteoglossocephala</taxon>
        <taxon>Osteoglossomorpha</taxon>
        <taxon>Osteoglossiformes</taxon>
        <taxon>Mormyridae</taxon>
        <taxon>Paramormyrops</taxon>
    </lineage>
</organism>
<dbReference type="STRING" id="1676925.ENSPKIP00000026464"/>
<dbReference type="PANTHER" id="PTHR12825">
    <property type="entry name" value="BNIP1-RELATED"/>
    <property type="match status" value="1"/>
</dbReference>
<name>A0A3B3S6R0_9TELE</name>
<dbReference type="Proteomes" id="UP000261540">
    <property type="component" value="Unplaced"/>
</dbReference>
<evidence type="ECO:0000256" key="4">
    <source>
        <dbReference type="ARBA" id="ARBA00022824"/>
    </source>
</evidence>
<keyword evidence="4" id="KW-0256">Endoplasmic reticulum</keyword>
<evidence type="ECO:0000256" key="3">
    <source>
        <dbReference type="ARBA" id="ARBA00022692"/>
    </source>
</evidence>
<reference evidence="13" key="1">
    <citation type="submission" date="2025-08" db="UniProtKB">
        <authorList>
            <consortium name="Ensembl"/>
        </authorList>
    </citation>
    <scope>IDENTIFICATION</scope>
</reference>
<evidence type="ECO:0000313" key="13">
    <source>
        <dbReference type="Ensembl" id="ENSPKIP00000026464.1"/>
    </source>
</evidence>